<keyword evidence="1" id="KW-0812">Transmembrane</keyword>
<organism evidence="2">
    <name type="scientific">Picea sitchensis</name>
    <name type="common">Sitka spruce</name>
    <name type="synonym">Pinus sitchensis</name>
    <dbReference type="NCBI Taxonomy" id="3332"/>
    <lineage>
        <taxon>Eukaryota</taxon>
        <taxon>Viridiplantae</taxon>
        <taxon>Streptophyta</taxon>
        <taxon>Embryophyta</taxon>
        <taxon>Tracheophyta</taxon>
        <taxon>Spermatophyta</taxon>
        <taxon>Pinopsida</taxon>
        <taxon>Pinidae</taxon>
        <taxon>Conifers I</taxon>
        <taxon>Pinales</taxon>
        <taxon>Pinaceae</taxon>
        <taxon>Picea</taxon>
    </lineage>
</organism>
<dbReference type="GO" id="GO:0006813">
    <property type="term" value="P:potassium ion transport"/>
    <property type="evidence" value="ECO:0007669"/>
    <property type="project" value="TreeGrafter"/>
</dbReference>
<feature type="transmembrane region" description="Helical" evidence="1">
    <location>
        <begin position="148"/>
        <end position="167"/>
    </location>
</feature>
<protein>
    <submittedName>
        <fullName evidence="2">Uncharacterized protein</fullName>
    </submittedName>
</protein>
<dbReference type="GO" id="GO:0005743">
    <property type="term" value="C:mitochondrial inner membrane"/>
    <property type="evidence" value="ECO:0007669"/>
    <property type="project" value="TreeGrafter"/>
</dbReference>
<dbReference type="AlphaFoldDB" id="D5A8R7"/>
<sequence length="280" mass="31700">MKTTRFIVFPVEGRRWSFTTGTFTRPPTGTGQANDPTFKELWRSISITPSADQGLSRKAELITDFVSHKMQQKWLALEKAPVGSIRQRVYSLGQWLLDRVKPSEMFLKSISKDTTKVEVVFPLSLNPRLVRRRLRCIANSGAIYHRRYMYGSIALLPFTALFAVVPLPNVPLFWNLFRAHAHWRALQGSERLLLLVSDCSNSWSRIGAPHDMNRETENASQGGSNTAGTCPWVLIPCRELENIVVSEAKTGALSNSTISIICKTYNLDSSQVMKWRDDKL</sequence>
<evidence type="ECO:0000313" key="2">
    <source>
        <dbReference type="EMBL" id="ADE75936.1"/>
    </source>
</evidence>
<dbReference type="Pfam" id="PF10173">
    <property type="entry name" value="Mit_KHE1"/>
    <property type="match status" value="1"/>
</dbReference>
<dbReference type="GO" id="GO:1902600">
    <property type="term" value="P:proton transmembrane transport"/>
    <property type="evidence" value="ECO:0007669"/>
    <property type="project" value="TreeGrafter"/>
</dbReference>
<keyword evidence="1" id="KW-1133">Transmembrane helix</keyword>
<name>D5A8R7_PICSI</name>
<dbReference type="InterPro" id="IPR018786">
    <property type="entry name" value="Mit_KHE1"/>
</dbReference>
<dbReference type="EMBL" id="BT122564">
    <property type="protein sequence ID" value="ADE75936.1"/>
    <property type="molecule type" value="mRNA"/>
</dbReference>
<dbReference type="OMA" id="ENARYPW"/>
<proteinExistence type="evidence at transcript level"/>
<reference evidence="2" key="1">
    <citation type="submission" date="2010-04" db="EMBL/GenBank/DDBJ databases">
        <authorList>
            <person name="Reid K.E."/>
            <person name="Liao N."/>
            <person name="Chan S."/>
            <person name="Docking R."/>
            <person name="Taylor G."/>
            <person name="Moore R."/>
            <person name="Mayo M."/>
            <person name="Munro S."/>
            <person name="King J."/>
            <person name="Yanchuk A."/>
            <person name="Holt R."/>
            <person name="Jones S."/>
            <person name="Marra M."/>
            <person name="Ritland C.E."/>
            <person name="Ritland K."/>
            <person name="Bohlmann J."/>
        </authorList>
    </citation>
    <scope>NUCLEOTIDE SEQUENCE</scope>
    <source>
        <tissue evidence="2">Buds collected with no treatment. Collection October 2007</tissue>
    </source>
</reference>
<evidence type="ECO:0000256" key="1">
    <source>
        <dbReference type="SAM" id="Phobius"/>
    </source>
</evidence>
<keyword evidence="1" id="KW-0472">Membrane</keyword>
<accession>D5A8R7</accession>
<dbReference type="PANTHER" id="PTHR28062">
    <property type="entry name" value="K+-H+ EXCHANGE-LIKE PROTEIN"/>
    <property type="match status" value="1"/>
</dbReference>
<dbReference type="PANTHER" id="PTHR28062:SF1">
    <property type="entry name" value="TRANSMEMBRANE PROTEIN"/>
    <property type="match status" value="1"/>
</dbReference>